<name>N1VX79_9LEPT</name>
<proteinExistence type="predicted"/>
<dbReference type="Proteomes" id="UP000012371">
    <property type="component" value="Unassembled WGS sequence"/>
</dbReference>
<dbReference type="STRING" id="1257025.LEP1GSC203_1044"/>
<comment type="caution">
    <text evidence="1">The sequence shown here is derived from an EMBL/GenBank/DDBJ whole genome shotgun (WGS) entry which is preliminary data.</text>
</comment>
<keyword evidence="2" id="KW-1185">Reference proteome</keyword>
<accession>N1VX79</accession>
<gene>
    <name evidence="1" type="ORF">LEP1GSC203_1044</name>
</gene>
<dbReference type="EMBL" id="AOGW02000018">
    <property type="protein sequence ID" value="EMY60036.1"/>
    <property type="molecule type" value="Genomic_DNA"/>
</dbReference>
<sequence length="226" mass="26520">MELKIIKENLTNESFSRSVRENIEDWGKSFETTKEDEKLTQVWFDSVIDNFLKILEDVEDEEELRVLLFSKYVELKCFWKQLNTQIQYQNFNTGNTDSKLMIQASLTTYILIAIEPLIHEEDLVEIQQFLTKPIREILIEDPNSSISNSSEEDSTVKQLEQQLNSLYYDKEKLFKAFGTCESKDVISILKNMREQVIDLKSEMQDSCVLNGSIQFTGKRKIRVLKH</sequence>
<protein>
    <submittedName>
        <fullName evidence="1">PF05338 family protein</fullName>
    </submittedName>
</protein>
<evidence type="ECO:0000313" key="2">
    <source>
        <dbReference type="Proteomes" id="UP000012371"/>
    </source>
</evidence>
<organism evidence="1 2">
    <name type="scientific">Leptospira terpstrae serovar Hualin str. LT 11-33 = ATCC 700639</name>
    <dbReference type="NCBI Taxonomy" id="1257025"/>
    <lineage>
        <taxon>Bacteria</taxon>
        <taxon>Pseudomonadati</taxon>
        <taxon>Spirochaetota</taxon>
        <taxon>Spirochaetia</taxon>
        <taxon>Leptospirales</taxon>
        <taxon>Leptospiraceae</taxon>
        <taxon>Leptospira</taxon>
    </lineage>
</organism>
<dbReference type="RefSeq" id="WP_002975279.1">
    <property type="nucleotide sequence ID" value="NZ_AOGW02000018.1"/>
</dbReference>
<dbReference type="OrthoDB" id="328794at2"/>
<reference evidence="1" key="1">
    <citation type="submission" date="2013-03" db="EMBL/GenBank/DDBJ databases">
        <authorList>
            <person name="Harkins D.M."/>
            <person name="Durkin A.S."/>
            <person name="Brinkac L.M."/>
            <person name="Haft D.H."/>
            <person name="Selengut J.D."/>
            <person name="Sanka R."/>
            <person name="DePew J."/>
            <person name="Purushe J."/>
            <person name="Hartskeerl R.A."/>
            <person name="Ahmed A."/>
            <person name="van der Linden H."/>
            <person name="Goris M.G.A."/>
            <person name="Vinetz J.M."/>
            <person name="Sutton G.G."/>
            <person name="Nierman W.C."/>
            <person name="Fouts D.E."/>
        </authorList>
    </citation>
    <scope>NUCLEOTIDE SEQUENCE [LARGE SCALE GENOMIC DNA]</scope>
    <source>
        <strain evidence="1">LT 11-33</strain>
    </source>
</reference>
<dbReference type="AlphaFoldDB" id="N1VX79"/>
<evidence type="ECO:0000313" key="1">
    <source>
        <dbReference type="EMBL" id="EMY60036.1"/>
    </source>
</evidence>